<organism evidence="1 2">
    <name type="scientific">Ignelater luminosus</name>
    <name type="common">Cucubano</name>
    <name type="synonym">Pyrophorus luminosus</name>
    <dbReference type="NCBI Taxonomy" id="2038154"/>
    <lineage>
        <taxon>Eukaryota</taxon>
        <taxon>Metazoa</taxon>
        <taxon>Ecdysozoa</taxon>
        <taxon>Arthropoda</taxon>
        <taxon>Hexapoda</taxon>
        <taxon>Insecta</taxon>
        <taxon>Pterygota</taxon>
        <taxon>Neoptera</taxon>
        <taxon>Endopterygota</taxon>
        <taxon>Coleoptera</taxon>
        <taxon>Polyphaga</taxon>
        <taxon>Elateriformia</taxon>
        <taxon>Elateroidea</taxon>
        <taxon>Elateridae</taxon>
        <taxon>Agrypninae</taxon>
        <taxon>Pyrophorini</taxon>
        <taxon>Ignelater</taxon>
    </lineage>
</organism>
<accession>A0A8K0CSI7</accession>
<proteinExistence type="predicted"/>
<feature type="non-terminal residue" evidence="1">
    <location>
        <position position="69"/>
    </location>
</feature>
<dbReference type="EMBL" id="VTPC01008403">
    <property type="protein sequence ID" value="KAF2892868.1"/>
    <property type="molecule type" value="Genomic_DNA"/>
</dbReference>
<protein>
    <submittedName>
        <fullName evidence="1">Uncharacterized protein</fullName>
    </submittedName>
</protein>
<dbReference type="Proteomes" id="UP000801492">
    <property type="component" value="Unassembled WGS sequence"/>
</dbReference>
<dbReference type="AlphaFoldDB" id="A0A8K0CSI7"/>
<evidence type="ECO:0000313" key="2">
    <source>
        <dbReference type="Proteomes" id="UP000801492"/>
    </source>
</evidence>
<sequence>MERPPEYQEEPPPGLEAMWGMEAGAECDCPGPPPEFLLPPPPRPPILQPENSLYCSEDPLPIETCDALP</sequence>
<comment type="caution">
    <text evidence="1">The sequence shown here is derived from an EMBL/GenBank/DDBJ whole genome shotgun (WGS) entry which is preliminary data.</text>
</comment>
<gene>
    <name evidence="1" type="ORF">ILUMI_13307</name>
</gene>
<name>A0A8K0CSI7_IGNLU</name>
<keyword evidence="2" id="KW-1185">Reference proteome</keyword>
<reference evidence="1" key="1">
    <citation type="submission" date="2019-08" db="EMBL/GenBank/DDBJ databases">
        <title>The genome of the North American firefly Photinus pyralis.</title>
        <authorList>
            <consortium name="Photinus pyralis genome working group"/>
            <person name="Fallon T.R."/>
            <person name="Sander Lower S.E."/>
            <person name="Weng J.-K."/>
        </authorList>
    </citation>
    <scope>NUCLEOTIDE SEQUENCE</scope>
    <source>
        <strain evidence="1">TRF0915ILg1</strain>
        <tissue evidence="1">Whole body</tissue>
    </source>
</reference>
<evidence type="ECO:0000313" key="1">
    <source>
        <dbReference type="EMBL" id="KAF2892868.1"/>
    </source>
</evidence>